<accession>A0A414B6R0</accession>
<dbReference type="InterPro" id="IPR036390">
    <property type="entry name" value="WH_DNA-bd_sf"/>
</dbReference>
<dbReference type="Proteomes" id="UP000284621">
    <property type="component" value="Unassembled WGS sequence"/>
</dbReference>
<dbReference type="EMBL" id="QSID01000005">
    <property type="protein sequence ID" value="RHC66090.1"/>
    <property type="molecule type" value="Genomic_DNA"/>
</dbReference>
<dbReference type="Pfam" id="PF02082">
    <property type="entry name" value="Rrf2"/>
    <property type="match status" value="1"/>
</dbReference>
<dbReference type="RefSeq" id="WP_118380821.1">
    <property type="nucleotide sequence ID" value="NZ_CABJFJ010000005.1"/>
</dbReference>
<dbReference type="PANTHER" id="PTHR33221">
    <property type="entry name" value="WINGED HELIX-TURN-HELIX TRANSCRIPTIONAL REGULATOR, RRF2 FAMILY"/>
    <property type="match status" value="1"/>
</dbReference>
<organism evidence="1 2">
    <name type="scientific">Anaerobutyricum hallii</name>
    <dbReference type="NCBI Taxonomy" id="39488"/>
    <lineage>
        <taxon>Bacteria</taxon>
        <taxon>Bacillati</taxon>
        <taxon>Bacillota</taxon>
        <taxon>Clostridia</taxon>
        <taxon>Lachnospirales</taxon>
        <taxon>Lachnospiraceae</taxon>
        <taxon>Anaerobutyricum</taxon>
    </lineage>
</organism>
<evidence type="ECO:0000313" key="1">
    <source>
        <dbReference type="EMBL" id="RHC66090.1"/>
    </source>
</evidence>
<proteinExistence type="predicted"/>
<dbReference type="Gene3D" id="1.10.10.10">
    <property type="entry name" value="Winged helix-like DNA-binding domain superfamily/Winged helix DNA-binding domain"/>
    <property type="match status" value="1"/>
</dbReference>
<dbReference type="NCBIfam" id="TIGR00738">
    <property type="entry name" value="rrf2_super"/>
    <property type="match status" value="1"/>
</dbReference>
<protein>
    <submittedName>
        <fullName evidence="1">Rrf2 family transcriptional regulator</fullName>
    </submittedName>
</protein>
<gene>
    <name evidence="1" type="ORF">DW833_05400</name>
</gene>
<dbReference type="InterPro" id="IPR036388">
    <property type="entry name" value="WH-like_DNA-bd_sf"/>
</dbReference>
<dbReference type="InterPro" id="IPR000944">
    <property type="entry name" value="Tscrpt_reg_Rrf2"/>
</dbReference>
<reference evidence="1 2" key="1">
    <citation type="submission" date="2018-08" db="EMBL/GenBank/DDBJ databases">
        <title>A genome reference for cultivated species of the human gut microbiota.</title>
        <authorList>
            <person name="Zou Y."/>
            <person name="Xue W."/>
            <person name="Luo G."/>
        </authorList>
    </citation>
    <scope>NUCLEOTIDE SEQUENCE [LARGE SCALE GENOMIC DNA]</scope>
    <source>
        <strain evidence="1 2">AM34-3LB</strain>
    </source>
</reference>
<dbReference type="SUPFAM" id="SSF46785">
    <property type="entry name" value="Winged helix' DNA-binding domain"/>
    <property type="match status" value="1"/>
</dbReference>
<sequence>MQLKITTDYAVRIVYYLALHRGTVTAAELSEALKISESYIPKITKKLKDANIITACEGIKGGYLLSRKPEDISLFDIISSTEITMKINRCLEEDGFCSRNATDYCSVHKTFLKVQKLYEDSLREVKISDMI</sequence>
<evidence type="ECO:0000313" key="2">
    <source>
        <dbReference type="Proteomes" id="UP000284621"/>
    </source>
</evidence>
<dbReference type="PANTHER" id="PTHR33221:SF2">
    <property type="entry name" value="TRANSCRIPTIONAL REGULATOR"/>
    <property type="match status" value="1"/>
</dbReference>
<keyword evidence="2" id="KW-1185">Reference proteome</keyword>
<dbReference type="GO" id="GO:0003700">
    <property type="term" value="F:DNA-binding transcription factor activity"/>
    <property type="evidence" value="ECO:0007669"/>
    <property type="project" value="TreeGrafter"/>
</dbReference>
<comment type="caution">
    <text evidence="1">The sequence shown here is derived from an EMBL/GenBank/DDBJ whole genome shotgun (WGS) entry which is preliminary data.</text>
</comment>
<dbReference type="PROSITE" id="PS51197">
    <property type="entry name" value="HTH_RRF2_2"/>
    <property type="match status" value="1"/>
</dbReference>
<dbReference type="AlphaFoldDB" id="A0A414B6R0"/>
<name>A0A414B6R0_9FIRM</name>
<dbReference type="InterPro" id="IPR011991">
    <property type="entry name" value="ArsR-like_HTH"/>
</dbReference>
<dbReference type="GO" id="GO:0005829">
    <property type="term" value="C:cytosol"/>
    <property type="evidence" value="ECO:0007669"/>
    <property type="project" value="TreeGrafter"/>
</dbReference>
<dbReference type="CDD" id="cd00090">
    <property type="entry name" value="HTH_ARSR"/>
    <property type="match status" value="1"/>
</dbReference>